<organism evidence="16 17">
    <name type="scientific">Austropuccinia psidii MF-1</name>
    <dbReference type="NCBI Taxonomy" id="1389203"/>
    <lineage>
        <taxon>Eukaryota</taxon>
        <taxon>Fungi</taxon>
        <taxon>Dikarya</taxon>
        <taxon>Basidiomycota</taxon>
        <taxon>Pucciniomycotina</taxon>
        <taxon>Pucciniomycetes</taxon>
        <taxon>Pucciniales</taxon>
        <taxon>Sphaerophragmiaceae</taxon>
        <taxon>Austropuccinia</taxon>
    </lineage>
</organism>
<dbReference type="GO" id="GO:0046872">
    <property type="term" value="F:metal ion binding"/>
    <property type="evidence" value="ECO:0007669"/>
    <property type="project" value="UniProtKB-KW"/>
</dbReference>
<proteinExistence type="predicted"/>
<dbReference type="SUPFAM" id="SSF53098">
    <property type="entry name" value="Ribonuclease H-like"/>
    <property type="match status" value="1"/>
</dbReference>
<evidence type="ECO:0000256" key="4">
    <source>
        <dbReference type="ARBA" id="ARBA00022723"/>
    </source>
</evidence>
<dbReference type="GO" id="GO:0003887">
    <property type="term" value="F:DNA-directed DNA polymerase activity"/>
    <property type="evidence" value="ECO:0007669"/>
    <property type="project" value="UniProtKB-KW"/>
</dbReference>
<dbReference type="GO" id="GO:0005634">
    <property type="term" value="C:nucleus"/>
    <property type="evidence" value="ECO:0007669"/>
    <property type="project" value="UniProtKB-ARBA"/>
</dbReference>
<dbReference type="GO" id="GO:0003723">
    <property type="term" value="F:RNA binding"/>
    <property type="evidence" value="ECO:0007669"/>
    <property type="project" value="UniProtKB-KW"/>
</dbReference>
<dbReference type="Proteomes" id="UP000765509">
    <property type="component" value="Unassembled WGS sequence"/>
</dbReference>
<keyword evidence="1" id="KW-0815">Transposition</keyword>
<evidence type="ECO:0000256" key="14">
    <source>
        <dbReference type="ARBA" id="ARBA00049244"/>
    </source>
</evidence>
<dbReference type="GO" id="GO:0015074">
    <property type="term" value="P:DNA integration"/>
    <property type="evidence" value="ECO:0007669"/>
    <property type="project" value="UniProtKB-KW"/>
</dbReference>
<dbReference type="PANTHER" id="PTHR42648:SF11">
    <property type="entry name" value="TRANSPOSON TY4-P GAG-POL POLYPROTEIN"/>
    <property type="match status" value="1"/>
</dbReference>
<evidence type="ECO:0000256" key="9">
    <source>
        <dbReference type="ARBA" id="ARBA00022908"/>
    </source>
</evidence>
<evidence type="ECO:0000256" key="1">
    <source>
        <dbReference type="ARBA" id="ARBA00022578"/>
    </source>
</evidence>
<reference evidence="16" key="1">
    <citation type="submission" date="2021-03" db="EMBL/GenBank/DDBJ databases">
        <title>Draft genome sequence of rust myrtle Austropuccinia psidii MF-1, a brazilian biotype.</title>
        <authorList>
            <person name="Quecine M.C."/>
            <person name="Pachon D.M.R."/>
            <person name="Bonatelli M.L."/>
            <person name="Correr F.H."/>
            <person name="Franceschini L.M."/>
            <person name="Leite T.F."/>
            <person name="Margarido G.R.A."/>
            <person name="Almeida C.A."/>
            <person name="Ferrarezi J.A."/>
            <person name="Labate C.A."/>
        </authorList>
    </citation>
    <scope>NUCLEOTIDE SEQUENCE</scope>
    <source>
        <strain evidence="16">MF-1</strain>
    </source>
</reference>
<dbReference type="InterPro" id="IPR039537">
    <property type="entry name" value="Retrotran_Ty1/copia-like"/>
</dbReference>
<evidence type="ECO:0000256" key="5">
    <source>
        <dbReference type="ARBA" id="ARBA00022759"/>
    </source>
</evidence>
<dbReference type="InterPro" id="IPR036397">
    <property type="entry name" value="RNaseH_sf"/>
</dbReference>
<dbReference type="GO" id="GO:0032196">
    <property type="term" value="P:transposition"/>
    <property type="evidence" value="ECO:0007669"/>
    <property type="project" value="UniProtKB-KW"/>
</dbReference>
<dbReference type="GO" id="GO:0016787">
    <property type="term" value="F:hydrolase activity"/>
    <property type="evidence" value="ECO:0007669"/>
    <property type="project" value="UniProtKB-KW"/>
</dbReference>
<accession>A0A9Q3HJK1</accession>
<evidence type="ECO:0000256" key="11">
    <source>
        <dbReference type="ARBA" id="ARBA00022932"/>
    </source>
</evidence>
<keyword evidence="17" id="KW-1185">Reference proteome</keyword>
<evidence type="ECO:0000259" key="15">
    <source>
        <dbReference type="PROSITE" id="PS50994"/>
    </source>
</evidence>
<dbReference type="PANTHER" id="PTHR42648">
    <property type="entry name" value="TRANSPOSASE, PUTATIVE-RELATED"/>
    <property type="match status" value="1"/>
</dbReference>
<dbReference type="GO" id="GO:0003964">
    <property type="term" value="F:RNA-directed DNA polymerase activity"/>
    <property type="evidence" value="ECO:0007669"/>
    <property type="project" value="UniProtKB-KW"/>
</dbReference>
<keyword evidence="3" id="KW-0540">Nuclease</keyword>
<evidence type="ECO:0000256" key="7">
    <source>
        <dbReference type="ARBA" id="ARBA00022842"/>
    </source>
</evidence>
<dbReference type="PROSITE" id="PS50994">
    <property type="entry name" value="INTEGRASE"/>
    <property type="match status" value="1"/>
</dbReference>
<dbReference type="AlphaFoldDB" id="A0A9Q3HJK1"/>
<evidence type="ECO:0000256" key="12">
    <source>
        <dbReference type="ARBA" id="ARBA00023172"/>
    </source>
</evidence>
<evidence type="ECO:0000256" key="2">
    <source>
        <dbReference type="ARBA" id="ARBA00022695"/>
    </source>
</evidence>
<comment type="catalytic activity">
    <reaction evidence="13">
        <text>DNA(n) + a 2'-deoxyribonucleoside 5'-triphosphate = DNA(n+1) + diphosphate</text>
        <dbReference type="Rhea" id="RHEA:22508"/>
        <dbReference type="Rhea" id="RHEA-COMP:17339"/>
        <dbReference type="Rhea" id="RHEA-COMP:17340"/>
        <dbReference type="ChEBI" id="CHEBI:33019"/>
        <dbReference type="ChEBI" id="CHEBI:61560"/>
        <dbReference type="ChEBI" id="CHEBI:173112"/>
        <dbReference type="EC" id="2.7.7.49"/>
    </reaction>
</comment>
<protein>
    <recommendedName>
        <fullName evidence="15">Integrase catalytic domain-containing protein</fullName>
    </recommendedName>
</protein>
<keyword evidence="12" id="KW-0233">DNA recombination</keyword>
<dbReference type="GO" id="GO:0006310">
    <property type="term" value="P:DNA recombination"/>
    <property type="evidence" value="ECO:0007669"/>
    <property type="project" value="UniProtKB-KW"/>
</dbReference>
<evidence type="ECO:0000256" key="13">
    <source>
        <dbReference type="ARBA" id="ARBA00048173"/>
    </source>
</evidence>
<dbReference type="InterPro" id="IPR001584">
    <property type="entry name" value="Integrase_cat-core"/>
</dbReference>
<name>A0A9Q3HJK1_9BASI</name>
<keyword evidence="4" id="KW-0479">Metal-binding</keyword>
<keyword evidence="9" id="KW-0229">DNA integration</keyword>
<dbReference type="OrthoDB" id="2193507at2759"/>
<keyword evidence="2" id="KW-0548">Nucleotidyltransferase</keyword>
<evidence type="ECO:0000256" key="3">
    <source>
        <dbReference type="ARBA" id="ARBA00022722"/>
    </source>
</evidence>
<keyword evidence="7" id="KW-0460">Magnesium</keyword>
<evidence type="ECO:0000313" key="17">
    <source>
        <dbReference type="Proteomes" id="UP000765509"/>
    </source>
</evidence>
<dbReference type="EMBL" id="AVOT02019192">
    <property type="protein sequence ID" value="MBW0506607.1"/>
    <property type="molecule type" value="Genomic_DNA"/>
</dbReference>
<keyword evidence="11" id="KW-0808">Transferase</keyword>
<feature type="domain" description="Integrase catalytic" evidence="15">
    <location>
        <begin position="1"/>
        <end position="111"/>
    </location>
</feature>
<keyword evidence="8" id="KW-0694">RNA-binding</keyword>
<keyword evidence="10" id="KW-0695">RNA-directed DNA polymerase</keyword>
<keyword evidence="6" id="KW-0378">Hydrolase</keyword>
<comment type="catalytic activity">
    <reaction evidence="14">
        <text>DNA(n) + a 2'-deoxyribonucleoside 5'-triphosphate = DNA(n+1) + diphosphate</text>
        <dbReference type="Rhea" id="RHEA:22508"/>
        <dbReference type="Rhea" id="RHEA-COMP:17339"/>
        <dbReference type="Rhea" id="RHEA-COMP:17340"/>
        <dbReference type="ChEBI" id="CHEBI:33019"/>
        <dbReference type="ChEBI" id="CHEBI:61560"/>
        <dbReference type="ChEBI" id="CHEBI:173112"/>
        <dbReference type="EC" id="2.7.7.7"/>
    </reaction>
</comment>
<dbReference type="Gene3D" id="3.30.420.10">
    <property type="entry name" value="Ribonuclease H-like superfamily/Ribonuclease H"/>
    <property type="match status" value="1"/>
</dbReference>
<evidence type="ECO:0000256" key="6">
    <source>
        <dbReference type="ARBA" id="ARBA00022801"/>
    </source>
</evidence>
<keyword evidence="5" id="KW-0255">Endonuclease</keyword>
<keyword evidence="11" id="KW-0239">DNA-directed DNA polymerase</keyword>
<evidence type="ECO:0000256" key="8">
    <source>
        <dbReference type="ARBA" id="ARBA00022884"/>
    </source>
</evidence>
<dbReference type="GO" id="GO:0004519">
    <property type="term" value="F:endonuclease activity"/>
    <property type="evidence" value="ECO:0007669"/>
    <property type="project" value="UniProtKB-KW"/>
</dbReference>
<sequence>METGNVISIDLMGPFPQSIDKFNYGMVIQDSFSSLVVFMPLNLKSNAAKHVIGWIKQFRNIIGKSVKRIRTDNGGEFNSTIMANVFSEMGIIHERTMPYEHHQNGKVERTN</sequence>
<gene>
    <name evidence="16" type="ORF">O181_046322</name>
</gene>
<evidence type="ECO:0000313" key="16">
    <source>
        <dbReference type="EMBL" id="MBW0506607.1"/>
    </source>
</evidence>
<evidence type="ECO:0000256" key="10">
    <source>
        <dbReference type="ARBA" id="ARBA00022918"/>
    </source>
</evidence>
<dbReference type="InterPro" id="IPR012337">
    <property type="entry name" value="RNaseH-like_sf"/>
</dbReference>
<comment type="caution">
    <text evidence="16">The sequence shown here is derived from an EMBL/GenBank/DDBJ whole genome shotgun (WGS) entry which is preliminary data.</text>
</comment>